<dbReference type="InterPro" id="IPR027417">
    <property type="entry name" value="P-loop_NTPase"/>
</dbReference>
<accession>A0A9N8H1E9</accession>
<feature type="region of interest" description="Disordered" evidence="4">
    <location>
        <begin position="227"/>
        <end position="383"/>
    </location>
</feature>
<organism evidence="5 6">
    <name type="scientific">Seminavis robusta</name>
    <dbReference type="NCBI Taxonomy" id="568900"/>
    <lineage>
        <taxon>Eukaryota</taxon>
        <taxon>Sar</taxon>
        <taxon>Stramenopiles</taxon>
        <taxon>Ochrophyta</taxon>
        <taxon>Bacillariophyta</taxon>
        <taxon>Bacillariophyceae</taxon>
        <taxon>Bacillariophycidae</taxon>
        <taxon>Naviculales</taxon>
        <taxon>Naviculaceae</taxon>
        <taxon>Seminavis</taxon>
    </lineage>
</organism>
<dbReference type="GO" id="GO:0005524">
    <property type="term" value="F:ATP binding"/>
    <property type="evidence" value="ECO:0007669"/>
    <property type="project" value="UniProtKB-KW"/>
</dbReference>
<dbReference type="PANTHER" id="PTHR12435">
    <property type="match status" value="1"/>
</dbReference>
<evidence type="ECO:0000256" key="3">
    <source>
        <dbReference type="ARBA" id="ARBA00025768"/>
    </source>
</evidence>
<name>A0A9N8H1E9_9STRA</name>
<proteinExistence type="inferred from homology"/>
<keyword evidence="1" id="KW-0547">Nucleotide-binding</keyword>
<sequence>MPCLILTGHPCVGKTSLAEIIKERALQHSSQLISSVVIVNEEMACPGLTKAQCYLNSHNEKKTRGALKTCFDQAVIGGSASKAANEGQTEKKHQQQLVILDSLNYIKGFRYELHCISKSAGRQHGVIWVLNSMDLAKEWNQKRNNQQQQSEVADNDKPNFYYSDATMDELILRYEPPDERNRWDKPLYKVDMRPQELKSQQQNQEGKTAGEILEKSVYNMHALSDVMGSTGQEKDPAQTENGGVTMRNPSDTTTTAAAPKKKAFKGFKRAPKTAKPLAATVISAAPSTGSSGNETNNNPLHSNNANNSNSQDEPILYPKDFLYSSKPSEQPIHTDASSMDGINDFNTINNDNPQQRGGDAPSMTRRGPKKAPRPALKQPDPLTSVEEQVDCILDAFLLHVKPLQEGSSTRPHVAVSANALHEMDAVTQSVCDTIVRAGGGVTVGRIPIVLSQSSKQQQLFLKTHRTLSPAELKRLRRQYLRWVGAHPPEDCETEYGIAESFVSYIEAQL</sequence>
<dbReference type="Proteomes" id="UP001153069">
    <property type="component" value="Unassembled WGS sequence"/>
</dbReference>
<comment type="similarity">
    <text evidence="3">Belongs to the KTI12 family.</text>
</comment>
<gene>
    <name evidence="5" type="ORF">SEMRO_16_G011540.1</name>
</gene>
<dbReference type="OrthoDB" id="9972657at2759"/>
<dbReference type="AlphaFoldDB" id="A0A9N8H1E9"/>
<keyword evidence="6" id="KW-1185">Reference proteome</keyword>
<reference evidence="5" key="1">
    <citation type="submission" date="2020-06" db="EMBL/GenBank/DDBJ databases">
        <authorList>
            <consortium name="Plant Systems Biology data submission"/>
        </authorList>
    </citation>
    <scope>NUCLEOTIDE SEQUENCE</scope>
    <source>
        <strain evidence="5">D6</strain>
    </source>
</reference>
<feature type="compositionally biased region" description="Polar residues" evidence="4">
    <location>
        <begin position="344"/>
        <end position="355"/>
    </location>
</feature>
<dbReference type="Pfam" id="PF08433">
    <property type="entry name" value="KTI12"/>
    <property type="match status" value="2"/>
</dbReference>
<feature type="compositionally biased region" description="Low complexity" evidence="4">
    <location>
        <begin position="287"/>
        <end position="310"/>
    </location>
</feature>
<keyword evidence="2" id="KW-0067">ATP-binding</keyword>
<evidence type="ECO:0000313" key="5">
    <source>
        <dbReference type="EMBL" id="CAB9497201.1"/>
    </source>
</evidence>
<protein>
    <submittedName>
        <fullName evidence="5">Protein KTI12</fullName>
    </submittedName>
</protein>
<evidence type="ECO:0000256" key="1">
    <source>
        <dbReference type="ARBA" id="ARBA00022741"/>
    </source>
</evidence>
<dbReference type="Gene3D" id="3.40.50.300">
    <property type="entry name" value="P-loop containing nucleotide triphosphate hydrolases"/>
    <property type="match status" value="1"/>
</dbReference>
<comment type="caution">
    <text evidence="5">The sequence shown here is derived from an EMBL/GenBank/DDBJ whole genome shotgun (WGS) entry which is preliminary data.</text>
</comment>
<evidence type="ECO:0000256" key="2">
    <source>
        <dbReference type="ARBA" id="ARBA00022840"/>
    </source>
</evidence>
<dbReference type="InterPro" id="IPR013641">
    <property type="entry name" value="KTI12/PSTK"/>
</dbReference>
<dbReference type="EMBL" id="CAICTM010000016">
    <property type="protein sequence ID" value="CAB9497201.1"/>
    <property type="molecule type" value="Genomic_DNA"/>
</dbReference>
<feature type="compositionally biased region" description="Polar residues" evidence="4">
    <location>
        <begin position="238"/>
        <end position="251"/>
    </location>
</feature>
<dbReference type="SUPFAM" id="SSF52540">
    <property type="entry name" value="P-loop containing nucleoside triphosphate hydrolases"/>
    <property type="match status" value="1"/>
</dbReference>
<evidence type="ECO:0000256" key="4">
    <source>
        <dbReference type="SAM" id="MobiDB-lite"/>
    </source>
</evidence>
<feature type="compositionally biased region" description="Basic residues" evidence="4">
    <location>
        <begin position="259"/>
        <end position="272"/>
    </location>
</feature>
<evidence type="ECO:0000313" key="6">
    <source>
        <dbReference type="Proteomes" id="UP001153069"/>
    </source>
</evidence>